<evidence type="ECO:0000313" key="6">
    <source>
        <dbReference type="Proteomes" id="UP000502706"/>
    </source>
</evidence>
<evidence type="ECO:0000259" key="4">
    <source>
        <dbReference type="Pfam" id="PF11611"/>
    </source>
</evidence>
<dbReference type="Proteomes" id="UP000502706">
    <property type="component" value="Chromosome"/>
</dbReference>
<dbReference type="InterPro" id="IPR029050">
    <property type="entry name" value="Immunoprotect_excell_Ig-like"/>
</dbReference>
<name>A0A6G8PYW1_9ACTN</name>
<protein>
    <submittedName>
        <fullName evidence="5">DUF4352 domain-containing protein</fullName>
    </submittedName>
</protein>
<evidence type="ECO:0000256" key="3">
    <source>
        <dbReference type="SAM" id="Phobius"/>
    </source>
</evidence>
<keyword evidence="3" id="KW-1133">Transmembrane helix</keyword>
<keyword evidence="1" id="KW-0732">Signal</keyword>
<keyword evidence="3" id="KW-0472">Membrane</keyword>
<proteinExistence type="predicted"/>
<feature type="region of interest" description="Disordered" evidence="2">
    <location>
        <begin position="213"/>
        <end position="254"/>
    </location>
</feature>
<dbReference type="AlphaFoldDB" id="A0A6G8PYW1"/>
<dbReference type="Pfam" id="PF11611">
    <property type="entry name" value="DUF4352"/>
    <property type="match status" value="1"/>
</dbReference>
<keyword evidence="6" id="KW-1185">Reference proteome</keyword>
<dbReference type="KEGG" id="rmar:GBA65_13560"/>
<organism evidence="5 6">
    <name type="scientific">Rubrobacter marinus</name>
    <dbReference type="NCBI Taxonomy" id="2653852"/>
    <lineage>
        <taxon>Bacteria</taxon>
        <taxon>Bacillati</taxon>
        <taxon>Actinomycetota</taxon>
        <taxon>Rubrobacteria</taxon>
        <taxon>Rubrobacterales</taxon>
        <taxon>Rubrobacteraceae</taxon>
        <taxon>Rubrobacter</taxon>
    </lineage>
</organism>
<feature type="domain" description="DUF4352" evidence="4">
    <location>
        <begin position="134"/>
        <end position="215"/>
    </location>
</feature>
<dbReference type="InterPro" id="IPR029051">
    <property type="entry name" value="DUF4352"/>
</dbReference>
<feature type="transmembrane region" description="Helical" evidence="3">
    <location>
        <begin position="62"/>
        <end position="83"/>
    </location>
</feature>
<keyword evidence="3" id="KW-0812">Transmembrane</keyword>
<accession>A0A6G8PYW1</accession>
<evidence type="ECO:0000256" key="2">
    <source>
        <dbReference type="SAM" id="MobiDB-lite"/>
    </source>
</evidence>
<sequence length="254" mass="26022">MARAACRAIIGVVKNSGGKDETFMPQQTAPRMQVGYEAPFAAEPGSEDPASGGRRRSNRSRVAGAALAVGVAVSLAAGGWGIFSSLGVEPSPARTGEPVEIPGGFVRVDAMTPEHMAAMQADKFAASGMNMSSMGMDMAPEGQRRFVVDVTLAAEDGAMSYSPDDFRLTGEGVEESGPLRETFEEGQAIPAGGAVSGSLVFQAPEDADGLELSFDGGRPVALDLPPATGEEGHGHDAPAKGHGDGGPREDGPDH</sequence>
<gene>
    <name evidence="5" type="ORF">GBA65_13560</name>
</gene>
<dbReference type="Gene3D" id="2.60.40.1240">
    <property type="match status" value="1"/>
</dbReference>
<dbReference type="EMBL" id="CP045121">
    <property type="protein sequence ID" value="QIN79368.1"/>
    <property type="molecule type" value="Genomic_DNA"/>
</dbReference>
<evidence type="ECO:0000313" key="5">
    <source>
        <dbReference type="EMBL" id="QIN79368.1"/>
    </source>
</evidence>
<feature type="compositionally biased region" description="Basic and acidic residues" evidence="2">
    <location>
        <begin position="230"/>
        <end position="254"/>
    </location>
</feature>
<evidence type="ECO:0000256" key="1">
    <source>
        <dbReference type="ARBA" id="ARBA00022729"/>
    </source>
</evidence>
<reference evidence="5 6" key="1">
    <citation type="submission" date="2019-10" db="EMBL/GenBank/DDBJ databases">
        <title>Rubrobacter sp nov SCSIO 52915 isolated from a deep-sea sediment in the South China Sea.</title>
        <authorList>
            <person name="Chen R.W."/>
        </authorList>
    </citation>
    <scope>NUCLEOTIDE SEQUENCE [LARGE SCALE GENOMIC DNA]</scope>
    <source>
        <strain evidence="5 6">SCSIO 52915</strain>
    </source>
</reference>